<evidence type="ECO:0000256" key="3">
    <source>
        <dbReference type="ARBA" id="ARBA00022448"/>
    </source>
</evidence>
<feature type="domain" description="Fe/B12 periplasmic-binding" evidence="7">
    <location>
        <begin position="27"/>
        <end position="290"/>
    </location>
</feature>
<dbReference type="GO" id="GO:1901678">
    <property type="term" value="P:iron coordination entity transport"/>
    <property type="evidence" value="ECO:0007669"/>
    <property type="project" value="UniProtKB-ARBA"/>
</dbReference>
<dbReference type="CDD" id="cd01146">
    <property type="entry name" value="FhuD"/>
    <property type="match status" value="1"/>
</dbReference>
<dbReference type="STRING" id="67855.RO21_10280"/>
<dbReference type="AlphaFoldDB" id="A0A0J5P4T5"/>
<dbReference type="PANTHER" id="PTHR30532:SF1">
    <property type="entry name" value="IRON(3+)-HYDROXAMATE-BINDING PROTEIN FHUD"/>
    <property type="match status" value="1"/>
</dbReference>
<name>A0A0J5P4T5_9PAST</name>
<dbReference type="Gene3D" id="3.40.50.1980">
    <property type="entry name" value="Nitrogenase molybdenum iron protein domain"/>
    <property type="match status" value="2"/>
</dbReference>
<dbReference type="Pfam" id="PF01497">
    <property type="entry name" value="Peripla_BP_2"/>
    <property type="match status" value="1"/>
</dbReference>
<proteinExistence type="inferred from homology"/>
<keyword evidence="4" id="KW-0406">Ion transport</keyword>
<gene>
    <name evidence="8" type="ORF">RO21_10280</name>
</gene>
<dbReference type="PROSITE" id="PS50983">
    <property type="entry name" value="FE_B12_PBP"/>
    <property type="match status" value="1"/>
</dbReference>
<evidence type="ECO:0000256" key="2">
    <source>
        <dbReference type="ARBA" id="ARBA00008814"/>
    </source>
</evidence>
<dbReference type="PANTHER" id="PTHR30532">
    <property type="entry name" value="IRON III DICITRATE-BINDING PERIPLASMIC PROTEIN"/>
    <property type="match status" value="1"/>
</dbReference>
<organism evidence="8 9">
    <name type="scientific">Muribacter muris</name>
    <dbReference type="NCBI Taxonomy" id="67855"/>
    <lineage>
        <taxon>Bacteria</taxon>
        <taxon>Pseudomonadati</taxon>
        <taxon>Pseudomonadota</taxon>
        <taxon>Gammaproteobacteria</taxon>
        <taxon>Pasteurellales</taxon>
        <taxon>Pasteurellaceae</taxon>
        <taxon>Muribacter</taxon>
    </lineage>
</organism>
<dbReference type="GO" id="GO:0030288">
    <property type="term" value="C:outer membrane-bounded periplasmic space"/>
    <property type="evidence" value="ECO:0007669"/>
    <property type="project" value="TreeGrafter"/>
</dbReference>
<accession>A0A0J5P4T5</accession>
<evidence type="ECO:0000256" key="4">
    <source>
        <dbReference type="ARBA" id="ARBA00022496"/>
    </source>
</evidence>
<comment type="similarity">
    <text evidence="2">Belongs to the bacterial solute-binding protein 8 family.</text>
</comment>
<reference evidence="8 9" key="1">
    <citation type="submission" date="2014-12" db="EMBL/GenBank/DDBJ databases">
        <title>Reclassification of Actinobacillus muris as Muribacter muris.</title>
        <authorList>
            <person name="Christensen H."/>
            <person name="Nicklas W."/>
            <person name="Bisgaard M."/>
        </authorList>
    </citation>
    <scope>NUCLEOTIDE SEQUENCE [LARGE SCALE GENOMIC DNA]</scope>
    <source>
        <strain evidence="8 9">Ackerman80-443D</strain>
    </source>
</reference>
<dbReference type="Proteomes" id="UP000036270">
    <property type="component" value="Unassembled WGS sequence"/>
</dbReference>
<keyword evidence="4" id="KW-0408">Iron</keyword>
<evidence type="ECO:0000256" key="6">
    <source>
        <dbReference type="SAM" id="SignalP"/>
    </source>
</evidence>
<evidence type="ECO:0000313" key="8">
    <source>
        <dbReference type="EMBL" id="KMK50705.1"/>
    </source>
</evidence>
<dbReference type="SUPFAM" id="SSF53807">
    <property type="entry name" value="Helical backbone' metal receptor"/>
    <property type="match status" value="1"/>
</dbReference>
<keyword evidence="4" id="KW-0410">Iron transport</keyword>
<evidence type="ECO:0000256" key="5">
    <source>
        <dbReference type="ARBA" id="ARBA00022729"/>
    </source>
</evidence>
<comment type="subcellular location">
    <subcellularLocation>
        <location evidence="1">Cell envelope</location>
    </subcellularLocation>
</comment>
<evidence type="ECO:0000259" key="7">
    <source>
        <dbReference type="PROSITE" id="PS50983"/>
    </source>
</evidence>
<feature type="chain" id="PRO_5005262673" evidence="6">
    <location>
        <begin position="24"/>
        <end position="293"/>
    </location>
</feature>
<dbReference type="InterPro" id="IPR051313">
    <property type="entry name" value="Bact_iron-sidero_bind"/>
</dbReference>
<evidence type="ECO:0000313" key="9">
    <source>
        <dbReference type="Proteomes" id="UP000036270"/>
    </source>
</evidence>
<evidence type="ECO:0000256" key="1">
    <source>
        <dbReference type="ARBA" id="ARBA00004196"/>
    </source>
</evidence>
<keyword evidence="5 6" id="KW-0732">Signal</keyword>
<dbReference type="PRINTS" id="PR01715">
    <property type="entry name" value="FERRIBNDNGPP"/>
</dbReference>
<dbReference type="EMBL" id="JWIZ01000076">
    <property type="protein sequence ID" value="KMK50705.1"/>
    <property type="molecule type" value="Genomic_DNA"/>
</dbReference>
<protein>
    <submittedName>
        <fullName evidence="8">Iron ABC transporter substrate-binding protein</fullName>
    </submittedName>
</protein>
<dbReference type="RefSeq" id="WP_047977693.1">
    <property type="nucleotide sequence ID" value="NZ_JWIZ01000076.1"/>
</dbReference>
<keyword evidence="9" id="KW-1185">Reference proteome</keyword>
<keyword evidence="3" id="KW-0813">Transport</keyword>
<feature type="signal peptide" evidence="6">
    <location>
        <begin position="1"/>
        <end position="23"/>
    </location>
</feature>
<dbReference type="InterPro" id="IPR002491">
    <property type="entry name" value="ABC_transptr_periplasmic_BD"/>
</dbReference>
<comment type="caution">
    <text evidence="8">The sequence shown here is derived from an EMBL/GenBank/DDBJ whole genome shotgun (WGS) entry which is preliminary data.</text>
</comment>
<sequence>MKSLFKLLQAVLCSLFFANPLFATPKAVATLDWTVAETLLALGETPVAVGDKPSYQVWVAEPALPPEVVDLGVRLQPNPEQIFNVAQQYPQGLIFINSGFYQQAHSTLAKVADVATVDFYQQGEAWQNVLTATKQVATLIGKPHTFDTLHQRYLQKIETIRPLVAPFAERPIALVQFSDSRHLRIYAENSLFGAVLSQLGFQNAWQGSHNQWGFEWIDVTQLAKLPKNSRLVVVKPYPTNLGSALQHNTLWQHLALANDPVILPPIWTFGGLPAAERFAHAFSQALQTGGEQW</sequence>
<dbReference type="PATRIC" id="fig|67855.3.peg.2178"/>